<dbReference type="Proteomes" id="UP000255460">
    <property type="component" value="Unassembled WGS sequence"/>
</dbReference>
<gene>
    <name evidence="2" type="ORF">J0541_004758</name>
    <name evidence="3" type="ORF">NCTC10279_03262</name>
    <name evidence="4" type="ORF">NCTC10418_00133</name>
    <name evidence="5" type="ORF">NCTC7922_03462</name>
</gene>
<dbReference type="EMBL" id="UFZQ01000001">
    <property type="protein sequence ID" value="STE82512.1"/>
    <property type="molecule type" value="Genomic_DNA"/>
</dbReference>
<reference evidence="2" key="1">
    <citation type="journal article" date="2018" name="Genome Biol.">
        <title>SKESA: strategic k-mer extension for scrupulous assemblies.</title>
        <authorList>
            <person name="Souvorov A."/>
            <person name="Agarwala R."/>
            <person name="Lipman D.J."/>
        </authorList>
    </citation>
    <scope>NUCLEOTIDE SEQUENCE</scope>
    <source>
        <strain evidence="2">Escherichia coli</strain>
    </source>
</reference>
<organism evidence="2">
    <name type="scientific">Escherichia coli</name>
    <dbReference type="NCBI Taxonomy" id="562"/>
    <lineage>
        <taxon>Bacteria</taxon>
        <taxon>Pseudomonadati</taxon>
        <taxon>Pseudomonadota</taxon>
        <taxon>Gammaproteobacteria</taxon>
        <taxon>Enterobacterales</taxon>
        <taxon>Enterobacteriaceae</taxon>
        <taxon>Escherichia</taxon>
    </lineage>
</organism>
<dbReference type="EMBL" id="UASG01000011">
    <property type="protein sequence ID" value="SPX30908.1"/>
    <property type="molecule type" value="Genomic_DNA"/>
</dbReference>
<dbReference type="Gene3D" id="6.10.140.1810">
    <property type="match status" value="1"/>
</dbReference>
<evidence type="ECO:0000313" key="4">
    <source>
        <dbReference type="EMBL" id="STE82512.1"/>
    </source>
</evidence>
<evidence type="ECO:0000313" key="8">
    <source>
        <dbReference type="Proteomes" id="UP000255460"/>
    </source>
</evidence>
<evidence type="ECO:0000313" key="7">
    <source>
        <dbReference type="Proteomes" id="UP000254174"/>
    </source>
</evidence>
<evidence type="ECO:0000313" key="5">
    <source>
        <dbReference type="EMBL" id="STM17026.1"/>
    </source>
</evidence>
<dbReference type="Proteomes" id="UP000870292">
    <property type="component" value="Unassembled WGS sequence"/>
</dbReference>
<dbReference type="Proteomes" id="UP000254174">
    <property type="component" value="Unassembled WGS sequence"/>
</dbReference>
<dbReference type="EMBL" id="UGFC01000006">
    <property type="protein sequence ID" value="STM17026.1"/>
    <property type="molecule type" value="Genomic_DNA"/>
</dbReference>
<dbReference type="InterPro" id="IPR048745">
    <property type="entry name" value="CdiA_helical"/>
</dbReference>
<dbReference type="EMBL" id="DADUEU010000047">
    <property type="protein sequence ID" value="HBB1575741.1"/>
    <property type="molecule type" value="Genomic_DNA"/>
</dbReference>
<evidence type="ECO:0000259" key="1">
    <source>
        <dbReference type="Pfam" id="PF21483"/>
    </source>
</evidence>
<accession>A0A140RFG5</accession>
<reference evidence="2" key="3">
    <citation type="submission" date="2021-03" db="EMBL/GenBank/DDBJ databases">
        <authorList>
            <consortium name="NCBI Pathogen Detection Project"/>
        </authorList>
    </citation>
    <scope>NUCLEOTIDE SEQUENCE</scope>
    <source>
        <strain evidence="2">Escherichia coli</strain>
    </source>
</reference>
<reference evidence="6 7" key="2">
    <citation type="submission" date="2018-06" db="EMBL/GenBank/DDBJ databases">
        <authorList>
            <consortium name="Pathogen Informatics"/>
            <person name="Doyle S."/>
        </authorList>
    </citation>
    <scope>NUCLEOTIDE SEQUENCE [LARGE SCALE GENOMIC DNA]</scope>
    <source>
        <strain evidence="3 6">NCTC10279</strain>
        <strain evidence="4 8">NCTC10418</strain>
        <strain evidence="5 7">NCTC7922</strain>
    </source>
</reference>
<dbReference type="Proteomes" id="UP000250385">
    <property type="component" value="Unassembled WGS sequence"/>
</dbReference>
<protein>
    <submittedName>
        <fullName evidence="2">Hemagglutinin</fullName>
    </submittedName>
</protein>
<dbReference type="Pfam" id="PF21483">
    <property type="entry name" value="CdiA_helical"/>
    <property type="match status" value="1"/>
</dbReference>
<proteinExistence type="predicted"/>
<dbReference type="AlphaFoldDB" id="A0A140RFG5"/>
<evidence type="ECO:0000313" key="3">
    <source>
        <dbReference type="EMBL" id="SPX30908.1"/>
    </source>
</evidence>
<evidence type="ECO:0000313" key="6">
    <source>
        <dbReference type="Proteomes" id="UP000250385"/>
    </source>
</evidence>
<sequence>MTRCYRNSGGNCQNVIDKWKKISDEQSAEIDQKLKDNPLGAQIIDKEVAKGGYDMTQRPGWLGNIGAEVMTSDEAKAYVQQWNGRDLAKIDVNSPEWTKFAVFASDPENQPCWSAEVYW</sequence>
<evidence type="ECO:0000313" key="2">
    <source>
        <dbReference type="EMBL" id="HBB1575741.1"/>
    </source>
</evidence>
<feature type="domain" description="Toxin CdiA-like helical" evidence="1">
    <location>
        <begin position="70"/>
        <end position="110"/>
    </location>
</feature>
<name>A0A140RFG5_ECOLX</name>